<dbReference type="Pfam" id="PF13369">
    <property type="entry name" value="Transglut_core2"/>
    <property type="match status" value="1"/>
</dbReference>
<dbReference type="Proteomes" id="UP000186309">
    <property type="component" value="Chromosome"/>
</dbReference>
<organism evidence="3 4">
    <name type="scientific">Paludisphaera borealis</name>
    <dbReference type="NCBI Taxonomy" id="1387353"/>
    <lineage>
        <taxon>Bacteria</taxon>
        <taxon>Pseudomonadati</taxon>
        <taxon>Planctomycetota</taxon>
        <taxon>Planctomycetia</taxon>
        <taxon>Isosphaerales</taxon>
        <taxon>Isosphaeraceae</taxon>
        <taxon>Paludisphaera</taxon>
    </lineage>
</organism>
<protein>
    <recommendedName>
        <fullName evidence="2">Protein SirB1 N-terminal domain-containing protein</fullName>
    </recommendedName>
</protein>
<evidence type="ECO:0000259" key="2">
    <source>
        <dbReference type="Pfam" id="PF13369"/>
    </source>
</evidence>
<dbReference type="KEGG" id="pbor:BSF38_05493"/>
<name>A0A1U7CYC7_9BACT</name>
<dbReference type="STRING" id="1387353.BSF38_05493"/>
<dbReference type="AlphaFoldDB" id="A0A1U7CYC7"/>
<feature type="domain" description="Protein SirB1 N-terminal" evidence="2">
    <location>
        <begin position="42"/>
        <end position="194"/>
    </location>
</feature>
<dbReference type="Pfam" id="PF13371">
    <property type="entry name" value="TPR_9"/>
    <property type="match status" value="1"/>
</dbReference>
<comment type="similarity">
    <text evidence="1">Belongs to the UPF0162 family.</text>
</comment>
<dbReference type="PANTHER" id="PTHR31350:SF21">
    <property type="entry name" value="F-BOX ONLY PROTEIN 21"/>
    <property type="match status" value="1"/>
</dbReference>
<sequence length="278" mass="31510">MRSTFPPSPEFERVLRNEPRPSLDRVALEIARDAYPDLRIDAYVEHIDRLAQRIRERCRPDAPTLKTLRQINWVLFIEEGYTGNQENYFDPRNSYLNEVVDRKTGIPISLSVLYWSLADRLGVGLSAANLPAHFMLRLDAVDRPLFIDPFHAGEILDLDACQRRLSQLTGGEVTLSEAQIAPCSFRVVVARMLRNLKAVYLGEEDYPSAHQIQRRLAAMAGDDPIEQRDLGMICLQLDLPSEAIDPLAAYLRSRPEASDSPTVRDLLTTAKGLVARWN</sequence>
<evidence type="ECO:0000313" key="3">
    <source>
        <dbReference type="EMBL" id="APW63906.1"/>
    </source>
</evidence>
<accession>A0A1U7CYC7</accession>
<keyword evidence="4" id="KW-1185">Reference proteome</keyword>
<evidence type="ECO:0000313" key="4">
    <source>
        <dbReference type="Proteomes" id="UP000186309"/>
    </source>
</evidence>
<proteinExistence type="inferred from homology"/>
<dbReference type="EMBL" id="CP019082">
    <property type="protein sequence ID" value="APW63906.1"/>
    <property type="molecule type" value="Genomic_DNA"/>
</dbReference>
<dbReference type="InterPro" id="IPR032698">
    <property type="entry name" value="SirB1_N"/>
</dbReference>
<reference evidence="4" key="1">
    <citation type="submission" date="2016-12" db="EMBL/GenBank/DDBJ databases">
        <title>Comparative genomics of four Isosphaeraceae planctomycetes: a common pool of plasmids and glycoside hydrolase genes.</title>
        <authorList>
            <person name="Ivanova A."/>
        </authorList>
    </citation>
    <scope>NUCLEOTIDE SEQUENCE [LARGE SCALE GENOMIC DNA]</scope>
    <source>
        <strain evidence="4">PX4</strain>
    </source>
</reference>
<gene>
    <name evidence="3" type="ORF">BSF38_05493</name>
</gene>
<dbReference type="PANTHER" id="PTHR31350">
    <property type="entry name" value="SI:DKEY-261L7.2"/>
    <property type="match status" value="1"/>
</dbReference>
<evidence type="ECO:0000256" key="1">
    <source>
        <dbReference type="ARBA" id="ARBA00007100"/>
    </source>
</evidence>